<dbReference type="SUPFAM" id="SSF46689">
    <property type="entry name" value="Homeodomain-like"/>
    <property type="match status" value="2"/>
</dbReference>
<dbReference type="PANTHER" id="PTHR43280:SF2">
    <property type="entry name" value="HTH-TYPE TRANSCRIPTIONAL REGULATOR EXSA"/>
    <property type="match status" value="1"/>
</dbReference>
<dbReference type="InterPro" id="IPR003313">
    <property type="entry name" value="AraC-bd"/>
</dbReference>
<sequence length="281" mass="33060">MNVSATRPYRLDYSYRSTGPIDAIFHSHQHYEIYYFHEGVCNYLIGDRIYTLQPGDLILMNGLTLHCAKIDKKVPYVRTIIHFDPDSLQPLLAWSQSVNVLQPFQELANVRLSLDGTDREQIEHSLHLLGTKYDRSDPVGEGRFRLAFADLLHVVYTLCRKPMQHRDPPTEKERTVQRIVSYLDNHYADDLHLEELQEQLHMSKFYMSKLFKDVTGVTIFEFLYRRRINQAKIEFMLNPGNTVTDVCYQVGFKHLAHFSRMFKQQVGETPEQYKRRVQTNT</sequence>
<dbReference type="InterPro" id="IPR018060">
    <property type="entry name" value="HTH_AraC"/>
</dbReference>
<dbReference type="RefSeq" id="WP_377472359.1">
    <property type="nucleotide sequence ID" value="NZ_JBHLWN010000077.1"/>
</dbReference>
<evidence type="ECO:0000256" key="2">
    <source>
        <dbReference type="ARBA" id="ARBA00023125"/>
    </source>
</evidence>
<dbReference type="PANTHER" id="PTHR43280">
    <property type="entry name" value="ARAC-FAMILY TRANSCRIPTIONAL REGULATOR"/>
    <property type="match status" value="1"/>
</dbReference>
<dbReference type="PROSITE" id="PS01124">
    <property type="entry name" value="HTH_ARAC_FAMILY_2"/>
    <property type="match status" value="1"/>
</dbReference>
<evidence type="ECO:0000256" key="1">
    <source>
        <dbReference type="ARBA" id="ARBA00023015"/>
    </source>
</evidence>
<dbReference type="Pfam" id="PF02311">
    <property type="entry name" value="AraC_binding"/>
    <property type="match status" value="1"/>
</dbReference>
<keyword evidence="3" id="KW-0804">Transcription</keyword>
<dbReference type="Gene3D" id="1.10.10.60">
    <property type="entry name" value="Homeodomain-like"/>
    <property type="match status" value="2"/>
</dbReference>
<accession>A0ABV6DQP7</accession>
<evidence type="ECO:0000313" key="5">
    <source>
        <dbReference type="EMBL" id="MFC0214932.1"/>
    </source>
</evidence>
<dbReference type="InterPro" id="IPR020449">
    <property type="entry name" value="Tscrpt_reg_AraC-type_HTH"/>
</dbReference>
<dbReference type="SMART" id="SM00342">
    <property type="entry name" value="HTH_ARAC"/>
    <property type="match status" value="1"/>
</dbReference>
<keyword evidence="1" id="KW-0805">Transcription regulation</keyword>
<dbReference type="SUPFAM" id="SSF51215">
    <property type="entry name" value="Regulatory protein AraC"/>
    <property type="match status" value="1"/>
</dbReference>
<organism evidence="5 6">
    <name type="scientific">Paenibacillus chartarius</name>
    <dbReference type="NCBI Taxonomy" id="747481"/>
    <lineage>
        <taxon>Bacteria</taxon>
        <taxon>Bacillati</taxon>
        <taxon>Bacillota</taxon>
        <taxon>Bacilli</taxon>
        <taxon>Bacillales</taxon>
        <taxon>Paenibacillaceae</taxon>
        <taxon>Paenibacillus</taxon>
    </lineage>
</organism>
<dbReference type="Pfam" id="PF12833">
    <property type="entry name" value="HTH_18"/>
    <property type="match status" value="1"/>
</dbReference>
<name>A0ABV6DQP7_9BACL</name>
<dbReference type="InterPro" id="IPR037923">
    <property type="entry name" value="HTH-like"/>
</dbReference>
<feature type="domain" description="HTH araC/xylS-type" evidence="4">
    <location>
        <begin position="177"/>
        <end position="276"/>
    </location>
</feature>
<dbReference type="PRINTS" id="PR00032">
    <property type="entry name" value="HTHARAC"/>
</dbReference>
<dbReference type="EMBL" id="JBHLWN010000077">
    <property type="protein sequence ID" value="MFC0214932.1"/>
    <property type="molecule type" value="Genomic_DNA"/>
</dbReference>
<keyword evidence="2" id="KW-0238">DNA-binding</keyword>
<gene>
    <name evidence="5" type="ORF">ACFFK0_21210</name>
</gene>
<reference evidence="5 6" key="1">
    <citation type="submission" date="2024-09" db="EMBL/GenBank/DDBJ databases">
        <authorList>
            <person name="Sun Q."/>
            <person name="Mori K."/>
        </authorList>
    </citation>
    <scope>NUCLEOTIDE SEQUENCE [LARGE SCALE GENOMIC DNA]</scope>
    <source>
        <strain evidence="5 6">CCM 7759</strain>
    </source>
</reference>
<dbReference type="InterPro" id="IPR009057">
    <property type="entry name" value="Homeodomain-like_sf"/>
</dbReference>
<dbReference type="Gene3D" id="2.60.120.10">
    <property type="entry name" value="Jelly Rolls"/>
    <property type="match status" value="1"/>
</dbReference>
<evidence type="ECO:0000313" key="6">
    <source>
        <dbReference type="Proteomes" id="UP001589776"/>
    </source>
</evidence>
<keyword evidence="6" id="KW-1185">Reference proteome</keyword>
<proteinExistence type="predicted"/>
<evidence type="ECO:0000259" key="4">
    <source>
        <dbReference type="PROSITE" id="PS01124"/>
    </source>
</evidence>
<comment type="caution">
    <text evidence="5">The sequence shown here is derived from an EMBL/GenBank/DDBJ whole genome shotgun (WGS) entry which is preliminary data.</text>
</comment>
<protein>
    <submittedName>
        <fullName evidence="5">AraC family transcriptional regulator</fullName>
    </submittedName>
</protein>
<dbReference type="InterPro" id="IPR014710">
    <property type="entry name" value="RmlC-like_jellyroll"/>
</dbReference>
<evidence type="ECO:0000256" key="3">
    <source>
        <dbReference type="ARBA" id="ARBA00023163"/>
    </source>
</evidence>
<dbReference type="Proteomes" id="UP001589776">
    <property type="component" value="Unassembled WGS sequence"/>
</dbReference>